<keyword evidence="3 6" id="KW-0489">Methyltransferase</keyword>
<dbReference type="GO" id="GO:0008168">
    <property type="term" value="F:methyltransferase activity"/>
    <property type="evidence" value="ECO:0007669"/>
    <property type="project" value="UniProtKB-UniRule"/>
</dbReference>
<comment type="caution">
    <text evidence="7">The sequence shown here is derived from an EMBL/GenBank/DDBJ whole genome shotgun (WGS) entry which is preliminary data.</text>
</comment>
<dbReference type="PANTHER" id="PTHR43619:SF2">
    <property type="entry name" value="S-ADENOSYL-L-METHIONINE-DEPENDENT METHYLTRANSFERASES SUPERFAMILY PROTEIN"/>
    <property type="match status" value="1"/>
</dbReference>
<evidence type="ECO:0000256" key="6">
    <source>
        <dbReference type="RuleBase" id="RU362030"/>
    </source>
</evidence>
<dbReference type="OrthoDB" id="9806164at2"/>
<dbReference type="SUPFAM" id="SSF53335">
    <property type="entry name" value="S-adenosyl-L-methionine-dependent methyltransferases"/>
    <property type="match status" value="1"/>
</dbReference>
<evidence type="ECO:0000256" key="5">
    <source>
        <dbReference type="ARBA" id="ARBA00022691"/>
    </source>
</evidence>
<dbReference type="InterPro" id="IPR007213">
    <property type="entry name" value="Ppm1/Ppm2/Tcmp"/>
</dbReference>
<keyword evidence="8" id="KW-1185">Reference proteome</keyword>
<dbReference type="PANTHER" id="PTHR43619">
    <property type="entry name" value="S-ADENOSYL-L-METHIONINE-DEPENDENT METHYLTRANSFERASE YKTD-RELATED"/>
    <property type="match status" value="1"/>
</dbReference>
<dbReference type="AlphaFoldDB" id="A0A229RQA4"/>
<dbReference type="Proteomes" id="UP000215563">
    <property type="component" value="Unassembled WGS sequence"/>
</dbReference>
<reference evidence="7 8" key="1">
    <citation type="submission" date="2017-07" db="EMBL/GenBank/DDBJ databases">
        <title>Amycolatopsis alba DSM 44262 Genome sequencing and assembly.</title>
        <authorList>
            <person name="Kaur N."/>
            <person name="Mayilraj S."/>
        </authorList>
    </citation>
    <scope>NUCLEOTIDE SEQUENCE [LARGE SCALE GENOMIC DNA]</scope>
    <source>
        <strain evidence="7 8">DSM 44262</strain>
    </source>
</reference>
<comment type="function">
    <text evidence="1 6">Exhibits S-adenosyl-L-methionine-dependent methyltransferase activity.</text>
</comment>
<sequence>MQKGTSVANGLDPDLSQVGTTALIAASARAAESRRTDRLFDDNVASAFLTGAGWCSSQSHPSAEALGDMFAIRTKFFDDRLTDFARRGGRQLVILGAGLDSRSLRLEWPQGTTVFEVDRPGVLGFKESVLDRNAYRPASRRVPVATDLAGDWRTDLLAAGIATDQPVAWLAEGLLLYLTEDQGGKLVETVTTLGSNGSLLLIEHLNRVAQNTPPGNDVTRLVSSHGEPWVSHLDDPARWLDSAGWQADVHDIRELAKAYARPVPPIADDRDSSDRRIWCVAATRKPHR</sequence>
<evidence type="ECO:0000256" key="3">
    <source>
        <dbReference type="ARBA" id="ARBA00022603"/>
    </source>
</evidence>
<dbReference type="Pfam" id="PF04072">
    <property type="entry name" value="LCM"/>
    <property type="match status" value="1"/>
</dbReference>
<evidence type="ECO:0000256" key="4">
    <source>
        <dbReference type="ARBA" id="ARBA00022679"/>
    </source>
</evidence>
<keyword evidence="4 7" id="KW-0808">Transferase</keyword>
<organism evidence="7 8">
    <name type="scientific">Amycolatopsis alba DSM 44262</name>
    <dbReference type="NCBI Taxonomy" id="1125972"/>
    <lineage>
        <taxon>Bacteria</taxon>
        <taxon>Bacillati</taxon>
        <taxon>Actinomycetota</taxon>
        <taxon>Actinomycetes</taxon>
        <taxon>Pseudonocardiales</taxon>
        <taxon>Pseudonocardiaceae</taxon>
        <taxon>Amycolatopsis</taxon>
    </lineage>
</organism>
<dbReference type="EMBL" id="NMQU01000057">
    <property type="protein sequence ID" value="OXM48850.1"/>
    <property type="molecule type" value="Genomic_DNA"/>
</dbReference>
<comment type="similarity">
    <text evidence="2 6">Belongs to the UPF0677 family.</text>
</comment>
<evidence type="ECO:0000256" key="1">
    <source>
        <dbReference type="ARBA" id="ARBA00003907"/>
    </source>
</evidence>
<dbReference type="EC" id="2.1.1.-" evidence="6"/>
<dbReference type="InterPro" id="IPR029063">
    <property type="entry name" value="SAM-dependent_MTases_sf"/>
</dbReference>
<name>A0A229RQA4_AMYAL</name>
<dbReference type="Gene3D" id="3.40.50.150">
    <property type="entry name" value="Vaccinia Virus protein VP39"/>
    <property type="match status" value="1"/>
</dbReference>
<keyword evidence="5 6" id="KW-0949">S-adenosyl-L-methionine</keyword>
<gene>
    <name evidence="7" type="ORF">CFP75_20545</name>
</gene>
<proteinExistence type="inferred from homology"/>
<accession>A0A229RQA4</accession>
<dbReference type="NCBIfam" id="TIGR00027">
    <property type="entry name" value="mthyl_TIGR00027"/>
    <property type="match status" value="1"/>
</dbReference>
<protein>
    <recommendedName>
        <fullName evidence="6">S-adenosyl-L-methionine-dependent methyltransferase</fullName>
        <ecNumber evidence="6">2.1.1.-</ecNumber>
    </recommendedName>
</protein>
<dbReference type="InterPro" id="IPR011610">
    <property type="entry name" value="SAM_mthyl_Trfase_ML2640-like"/>
</dbReference>
<evidence type="ECO:0000256" key="2">
    <source>
        <dbReference type="ARBA" id="ARBA00008138"/>
    </source>
</evidence>
<evidence type="ECO:0000313" key="8">
    <source>
        <dbReference type="Proteomes" id="UP000215563"/>
    </source>
</evidence>
<evidence type="ECO:0000313" key="7">
    <source>
        <dbReference type="EMBL" id="OXM48850.1"/>
    </source>
</evidence>
<dbReference type="GO" id="GO:0032259">
    <property type="term" value="P:methylation"/>
    <property type="evidence" value="ECO:0007669"/>
    <property type="project" value="UniProtKB-KW"/>
</dbReference>